<evidence type="ECO:0000256" key="1">
    <source>
        <dbReference type="ARBA" id="ARBA00022617"/>
    </source>
</evidence>
<evidence type="ECO:0000256" key="2">
    <source>
        <dbReference type="ARBA" id="ARBA00022723"/>
    </source>
</evidence>
<dbReference type="InterPro" id="IPR009056">
    <property type="entry name" value="Cyt_c-like_dom"/>
</dbReference>
<keyword evidence="2 4" id="KW-0479">Metal-binding</keyword>
<dbReference type="AlphaFoldDB" id="A0A918WH51"/>
<dbReference type="RefSeq" id="WP_189568098.1">
    <property type="nucleotide sequence ID" value="NZ_BMXI01000003.1"/>
</dbReference>
<keyword evidence="3 4" id="KW-0408">Iron</keyword>
<reference evidence="6" key="2">
    <citation type="submission" date="2020-09" db="EMBL/GenBank/DDBJ databases">
        <authorList>
            <person name="Sun Q."/>
            <person name="Kim S."/>
        </authorList>
    </citation>
    <scope>NUCLEOTIDE SEQUENCE</scope>
    <source>
        <strain evidence="6">KCTC 12988</strain>
    </source>
</reference>
<dbReference type="InterPro" id="IPR036909">
    <property type="entry name" value="Cyt_c-like_dom_sf"/>
</dbReference>
<evidence type="ECO:0000259" key="5">
    <source>
        <dbReference type="PROSITE" id="PS51007"/>
    </source>
</evidence>
<comment type="caution">
    <text evidence="6">The sequence shown here is derived from an EMBL/GenBank/DDBJ whole genome shotgun (WGS) entry which is preliminary data.</text>
</comment>
<dbReference type="Proteomes" id="UP000644507">
    <property type="component" value="Unassembled WGS sequence"/>
</dbReference>
<dbReference type="SUPFAM" id="SSF46626">
    <property type="entry name" value="Cytochrome c"/>
    <property type="match status" value="1"/>
</dbReference>
<sequence length="761" mass="84336">MKAIFLTTSLLAAPLLAQQGNRDGHDNMNPVVPEDLIPPAPVLTVEKALKTFTLADGFVIEPVAAEPLVEKPVALSFDENGNMWVVEMRGYMPDLDGNDEDKPQGRISVLQDTDNDGQVDKRTVFWDNILLPRSVALVDGGALIADHTRLFFVPRNGIERTGEPRVIDEQYAPSGNVEHRTNGMMRHLNNWFYNAKSDTRYYWENGQLTKDTTQFRGQWGITMDDFGRLYHNNNSTILRGDRLLPDILDAFSSAKFKPDSSTQLGSNRVYPTRVTPGVNRGYISKANGYDQDTIDPKTHKLINTTAAAGPAIYRGDNFPESYRGVGFTTESVVNLVKATRVEATGLDLKGEHLLKDTEFLASTDERFRPVNIYTAPDGCLYLVDYYHGIIQHKTYMTSYLRAQYESRGLQAPSYELGRIYRIRHTDTPRGPQPKLAEASSQELLRTLAHPNGWWRDTAQRLLIERADPETFDALKNGLAKHENEIARIHILWTLSGLRQLETTDLLPLLQKGVSADLQSHALAAALTLPAVNRTELAQAASHLVGPDLATSPYALRLLSSLPAKQYPLLVESLKKAGKARFATEAVTTGLLKQSVTTFPKTKTKVDSYLATFAKNSKNIPAEKRLHGEHLASFLRGKELYLGEAACVGCHGADGQGLPNLGPPLDESEWVTADSERLAKILLHGLQGPITVNGKKYTPLAAMPGLGMNPTIDDKKIADIMTYLRAEWSNSAPLVLEKTVSEIRAQTKDRNGRVYTADELGQ</sequence>
<name>A0A918WH51_9BACT</name>
<dbReference type="PROSITE" id="PS51007">
    <property type="entry name" value="CYTC"/>
    <property type="match status" value="1"/>
</dbReference>
<protein>
    <submittedName>
        <fullName evidence="6">Dehydrogenase</fullName>
    </submittedName>
</protein>
<dbReference type="Pfam" id="PF00034">
    <property type="entry name" value="Cytochrom_C"/>
    <property type="match status" value="1"/>
</dbReference>
<dbReference type="GO" id="GO:0020037">
    <property type="term" value="F:heme binding"/>
    <property type="evidence" value="ECO:0007669"/>
    <property type="project" value="InterPro"/>
</dbReference>
<evidence type="ECO:0000256" key="3">
    <source>
        <dbReference type="ARBA" id="ARBA00023004"/>
    </source>
</evidence>
<dbReference type="InterPro" id="IPR011989">
    <property type="entry name" value="ARM-like"/>
</dbReference>
<organism evidence="6 7">
    <name type="scientific">Roseibacillus persicicus</name>
    <dbReference type="NCBI Taxonomy" id="454148"/>
    <lineage>
        <taxon>Bacteria</taxon>
        <taxon>Pseudomonadati</taxon>
        <taxon>Verrucomicrobiota</taxon>
        <taxon>Verrucomicrobiia</taxon>
        <taxon>Verrucomicrobiales</taxon>
        <taxon>Verrucomicrobiaceae</taxon>
        <taxon>Roseibacillus</taxon>
    </lineage>
</organism>
<dbReference type="SUPFAM" id="SSF50952">
    <property type="entry name" value="Soluble quinoprotein glucose dehydrogenase"/>
    <property type="match status" value="1"/>
</dbReference>
<keyword evidence="7" id="KW-1185">Reference proteome</keyword>
<dbReference type="Gene3D" id="2.120.10.30">
    <property type="entry name" value="TolB, C-terminal domain"/>
    <property type="match status" value="1"/>
</dbReference>
<dbReference type="InterPro" id="IPR011042">
    <property type="entry name" value="6-blade_b-propeller_TolB-like"/>
</dbReference>
<dbReference type="GO" id="GO:0046872">
    <property type="term" value="F:metal ion binding"/>
    <property type="evidence" value="ECO:0007669"/>
    <property type="project" value="UniProtKB-KW"/>
</dbReference>
<dbReference type="PANTHER" id="PTHR33546:SF1">
    <property type="entry name" value="LARGE, MULTIFUNCTIONAL SECRETED PROTEIN"/>
    <property type="match status" value="1"/>
</dbReference>
<dbReference type="InterPro" id="IPR011041">
    <property type="entry name" value="Quinoprot_gluc/sorb_DH_b-prop"/>
</dbReference>
<dbReference type="Pfam" id="PF23500">
    <property type="entry name" value="DUF7133"/>
    <property type="match status" value="1"/>
</dbReference>
<dbReference type="InterPro" id="IPR055557">
    <property type="entry name" value="DUF7133"/>
</dbReference>
<reference evidence="6" key="1">
    <citation type="journal article" date="2014" name="Int. J. Syst. Evol. Microbiol.">
        <title>Complete genome sequence of Corynebacterium casei LMG S-19264T (=DSM 44701T), isolated from a smear-ripened cheese.</title>
        <authorList>
            <consortium name="US DOE Joint Genome Institute (JGI-PGF)"/>
            <person name="Walter F."/>
            <person name="Albersmeier A."/>
            <person name="Kalinowski J."/>
            <person name="Ruckert C."/>
        </authorList>
    </citation>
    <scope>NUCLEOTIDE SEQUENCE</scope>
    <source>
        <strain evidence="6">KCTC 12988</strain>
    </source>
</reference>
<evidence type="ECO:0000313" key="6">
    <source>
        <dbReference type="EMBL" id="GHC47068.1"/>
    </source>
</evidence>
<dbReference type="PANTHER" id="PTHR33546">
    <property type="entry name" value="LARGE, MULTIFUNCTIONAL SECRETED PROTEIN-RELATED"/>
    <property type="match status" value="1"/>
</dbReference>
<dbReference type="Gene3D" id="1.10.760.10">
    <property type="entry name" value="Cytochrome c-like domain"/>
    <property type="match status" value="1"/>
</dbReference>
<accession>A0A918WH51</accession>
<evidence type="ECO:0000313" key="7">
    <source>
        <dbReference type="Proteomes" id="UP000644507"/>
    </source>
</evidence>
<dbReference type="Gene3D" id="1.25.10.10">
    <property type="entry name" value="Leucine-rich Repeat Variant"/>
    <property type="match status" value="1"/>
</dbReference>
<feature type="domain" description="Cytochrome c" evidence="5">
    <location>
        <begin position="631"/>
        <end position="727"/>
    </location>
</feature>
<proteinExistence type="predicted"/>
<evidence type="ECO:0000256" key="4">
    <source>
        <dbReference type="PROSITE-ProRule" id="PRU00433"/>
    </source>
</evidence>
<gene>
    <name evidence="6" type="ORF">GCM10007100_11010</name>
</gene>
<dbReference type="EMBL" id="BMXI01000003">
    <property type="protein sequence ID" value="GHC47068.1"/>
    <property type="molecule type" value="Genomic_DNA"/>
</dbReference>
<dbReference type="GO" id="GO:0009055">
    <property type="term" value="F:electron transfer activity"/>
    <property type="evidence" value="ECO:0007669"/>
    <property type="project" value="InterPro"/>
</dbReference>
<keyword evidence="1 4" id="KW-0349">Heme</keyword>